<keyword evidence="4" id="KW-1133">Transmembrane helix</keyword>
<keyword evidence="4" id="KW-0472">Membrane</keyword>
<keyword evidence="1" id="KW-1015">Disulfide bond</keyword>
<feature type="domain" description="SMB" evidence="7">
    <location>
        <begin position="322"/>
        <end position="373"/>
    </location>
</feature>
<keyword evidence="4" id="KW-0812">Transmembrane</keyword>
<evidence type="ECO:0000313" key="9">
    <source>
        <dbReference type="Proteomes" id="UP000078540"/>
    </source>
</evidence>
<dbReference type="InterPro" id="IPR051560">
    <property type="entry name" value="MAM_domain-containing"/>
</dbReference>
<feature type="domain" description="MAM" evidence="5">
    <location>
        <begin position="135"/>
        <end position="302"/>
    </location>
</feature>
<comment type="caution">
    <text evidence="2">Lacks conserved residue(s) required for the propagation of feature annotation.</text>
</comment>
<evidence type="ECO:0000256" key="1">
    <source>
        <dbReference type="ARBA" id="ARBA00023157"/>
    </source>
</evidence>
<reference evidence="8 9" key="1">
    <citation type="submission" date="2015-09" db="EMBL/GenBank/DDBJ databases">
        <title>Atta colombica WGS genome.</title>
        <authorList>
            <person name="Nygaard S."/>
            <person name="Hu H."/>
            <person name="Boomsma J."/>
            <person name="Zhang G."/>
        </authorList>
    </citation>
    <scope>NUCLEOTIDE SEQUENCE [LARGE SCALE GENOMIC DNA]</scope>
    <source>
        <strain evidence="8">Treedump-2</strain>
        <tissue evidence="8">Whole body</tissue>
    </source>
</reference>
<dbReference type="InterPro" id="IPR036024">
    <property type="entry name" value="Somatomedin_B-like_dom_sf"/>
</dbReference>
<dbReference type="Pfam" id="PF00629">
    <property type="entry name" value="MAM"/>
    <property type="match status" value="1"/>
</dbReference>
<evidence type="ECO:0000259" key="5">
    <source>
        <dbReference type="PROSITE" id="PS50060"/>
    </source>
</evidence>
<evidence type="ECO:0000256" key="2">
    <source>
        <dbReference type="PROSITE-ProRule" id="PRU00302"/>
    </source>
</evidence>
<gene>
    <name evidence="8" type="ORF">ALC53_04934</name>
</gene>
<dbReference type="SUPFAM" id="SSF49899">
    <property type="entry name" value="Concanavalin A-like lectins/glucanases"/>
    <property type="match status" value="1"/>
</dbReference>
<name>A0A195BJ70_9HYME</name>
<feature type="transmembrane region" description="Helical" evidence="4">
    <location>
        <begin position="511"/>
        <end position="536"/>
    </location>
</feature>
<dbReference type="Gene3D" id="2.10.70.10">
    <property type="entry name" value="Complement Module, domain 1"/>
    <property type="match status" value="2"/>
</dbReference>
<dbReference type="SUPFAM" id="SSF57535">
    <property type="entry name" value="Complement control module/SCR domain"/>
    <property type="match status" value="2"/>
</dbReference>
<dbReference type="InterPro" id="IPR000436">
    <property type="entry name" value="Sushi_SCR_CCP_dom"/>
</dbReference>
<feature type="domain" description="Sushi" evidence="6">
    <location>
        <begin position="74"/>
        <end position="128"/>
    </location>
</feature>
<proteinExistence type="predicted"/>
<dbReference type="SUPFAM" id="SSF90188">
    <property type="entry name" value="Somatomedin B domain"/>
    <property type="match status" value="1"/>
</dbReference>
<dbReference type="SMART" id="SM00137">
    <property type="entry name" value="MAM"/>
    <property type="match status" value="1"/>
</dbReference>
<feature type="region of interest" description="Disordered" evidence="3">
    <location>
        <begin position="425"/>
        <end position="468"/>
    </location>
</feature>
<protein>
    <submittedName>
        <fullName evidence="8">MAM domain-containing glycosylphosphatidylinositol anchor protein 1</fullName>
    </submittedName>
</protein>
<dbReference type="AlphaFoldDB" id="A0A195BJ70"/>
<dbReference type="PANTHER" id="PTHR23282:SF101">
    <property type="entry name" value="MAM DOMAIN-CONTAINING PROTEIN"/>
    <property type="match status" value="1"/>
</dbReference>
<dbReference type="PANTHER" id="PTHR23282">
    <property type="entry name" value="APICAL ENDOSOMAL GLYCOPROTEIN PRECURSOR"/>
    <property type="match status" value="1"/>
</dbReference>
<sequence>MHVHPIYLHKDEVFFNNIVAIRFLRPVHHLLLAGADRGRIARFNCFDGFTLVGNKYSTCARGQWDTSVPVCVNAECPVPSAPSHSIIVQKLNGGILMFFCEPGYFLIGNPEIYCDGRQWNGTIPYCRKANATAPTQCDFESPDLCWWEQDPQHDFDWKRHNFETPSLHIGTGPTHDHTLGAGNDGYYLYIEASGRLINDTARIISPLYNSSLTNSGCFSFWYHMYGATIGSLNIYFKQEDTMPRLIFTKSGNQGNQWFHGISELPKANASFQIIIEGVRGITYVSDIAIDDVAILQGDDCIVKNESVNVTVSDEDQIEIVNAQQTCRDRCVSLESIVSIPPFGPESCLCTIDCAERSICCPDYAEYCILGYSTIFDNVTTGLPSAATVAPVKNSTLTGFPINPKDDIDPGMFNLTTSTTLMTMRRSNSTTTTQRPMISTSQMKPQTKKPTIRRTTPAKLTQQTETKETPFVPQIKTSTTKYIELQDRSDLHTVKQNPEKVKQSGGIEILEIITAVGATLVALCVLCVTLATVIIVIRRRKTYKRGASGSALSEDSDVQMYHTIVTIIATVCCFLVLRATAEEIVQQNQQSLDIGNVAIEDQVDGDAIHTREKRTLFLKKKLLGAGLLGFGLGVAKGYKAGYYTAPEVHHVYLSPPEKYVEFVEKPIYIERIVPKPIYKPHAEYAAPVWSQPDPSYG</sequence>
<dbReference type="PROSITE" id="PS50923">
    <property type="entry name" value="SUSHI"/>
    <property type="match status" value="2"/>
</dbReference>
<dbReference type="GO" id="GO:0016020">
    <property type="term" value="C:membrane"/>
    <property type="evidence" value="ECO:0007669"/>
    <property type="project" value="InterPro"/>
</dbReference>
<evidence type="ECO:0000259" key="7">
    <source>
        <dbReference type="PROSITE" id="PS50958"/>
    </source>
</evidence>
<dbReference type="InterPro" id="IPR000998">
    <property type="entry name" value="MAM_dom"/>
</dbReference>
<keyword evidence="9" id="KW-1185">Reference proteome</keyword>
<dbReference type="InterPro" id="IPR035976">
    <property type="entry name" value="Sushi/SCR/CCP_sf"/>
</dbReference>
<evidence type="ECO:0000259" key="6">
    <source>
        <dbReference type="PROSITE" id="PS50923"/>
    </source>
</evidence>
<organism evidence="8 9">
    <name type="scientific">Atta colombica</name>
    <dbReference type="NCBI Taxonomy" id="520822"/>
    <lineage>
        <taxon>Eukaryota</taxon>
        <taxon>Metazoa</taxon>
        <taxon>Ecdysozoa</taxon>
        <taxon>Arthropoda</taxon>
        <taxon>Hexapoda</taxon>
        <taxon>Insecta</taxon>
        <taxon>Pterygota</taxon>
        <taxon>Neoptera</taxon>
        <taxon>Endopterygota</taxon>
        <taxon>Hymenoptera</taxon>
        <taxon>Apocrita</taxon>
        <taxon>Aculeata</taxon>
        <taxon>Formicoidea</taxon>
        <taxon>Formicidae</taxon>
        <taxon>Myrmicinae</taxon>
        <taxon>Atta</taxon>
    </lineage>
</organism>
<dbReference type="Proteomes" id="UP000078540">
    <property type="component" value="Unassembled WGS sequence"/>
</dbReference>
<dbReference type="Pfam" id="PF00084">
    <property type="entry name" value="Sushi"/>
    <property type="match status" value="2"/>
</dbReference>
<dbReference type="SMART" id="SM00032">
    <property type="entry name" value="CCP"/>
    <property type="match status" value="2"/>
</dbReference>
<dbReference type="Gene3D" id="4.10.410.20">
    <property type="match status" value="1"/>
</dbReference>
<dbReference type="PROSITE" id="PS50958">
    <property type="entry name" value="SMB_2"/>
    <property type="match status" value="1"/>
</dbReference>
<dbReference type="InterPro" id="IPR013320">
    <property type="entry name" value="ConA-like_dom_sf"/>
</dbReference>
<dbReference type="InterPro" id="IPR001212">
    <property type="entry name" value="Somatomedin_B_dom"/>
</dbReference>
<dbReference type="PROSITE" id="PS00524">
    <property type="entry name" value="SMB_1"/>
    <property type="match status" value="1"/>
</dbReference>
<dbReference type="STRING" id="520822.A0A195BJ70"/>
<dbReference type="CDD" id="cd00033">
    <property type="entry name" value="CCP"/>
    <property type="match status" value="2"/>
</dbReference>
<dbReference type="PROSITE" id="PS50060">
    <property type="entry name" value="MAM_2"/>
    <property type="match status" value="1"/>
</dbReference>
<evidence type="ECO:0000256" key="4">
    <source>
        <dbReference type="SAM" id="Phobius"/>
    </source>
</evidence>
<feature type="compositionally biased region" description="Polar residues" evidence="3">
    <location>
        <begin position="433"/>
        <end position="444"/>
    </location>
</feature>
<keyword evidence="2" id="KW-0768">Sushi</keyword>
<dbReference type="EMBL" id="KQ976455">
    <property type="protein sequence ID" value="KYM85146.1"/>
    <property type="molecule type" value="Genomic_DNA"/>
</dbReference>
<dbReference type="CDD" id="cd06263">
    <property type="entry name" value="MAM"/>
    <property type="match status" value="1"/>
</dbReference>
<accession>A0A195BJ70</accession>
<evidence type="ECO:0000313" key="8">
    <source>
        <dbReference type="EMBL" id="KYM85146.1"/>
    </source>
</evidence>
<feature type="domain" description="Sushi" evidence="6">
    <location>
        <begin position="21"/>
        <end position="73"/>
    </location>
</feature>
<evidence type="ECO:0000256" key="3">
    <source>
        <dbReference type="SAM" id="MobiDB-lite"/>
    </source>
</evidence>
<dbReference type="Gene3D" id="2.60.120.200">
    <property type="match status" value="1"/>
</dbReference>